<dbReference type="InterPro" id="IPR013766">
    <property type="entry name" value="Thioredoxin_domain"/>
</dbReference>
<evidence type="ECO:0000256" key="9">
    <source>
        <dbReference type="ARBA" id="ARBA00032824"/>
    </source>
</evidence>
<comment type="catalytic activity">
    <reaction evidence="12">
        <text>a hydroperoxide + [thioredoxin]-dithiol = an alcohol + [thioredoxin]-disulfide + H2O</text>
        <dbReference type="Rhea" id="RHEA:62620"/>
        <dbReference type="Rhea" id="RHEA-COMP:10698"/>
        <dbReference type="Rhea" id="RHEA-COMP:10700"/>
        <dbReference type="ChEBI" id="CHEBI:15377"/>
        <dbReference type="ChEBI" id="CHEBI:29950"/>
        <dbReference type="ChEBI" id="CHEBI:30879"/>
        <dbReference type="ChEBI" id="CHEBI:35924"/>
        <dbReference type="ChEBI" id="CHEBI:50058"/>
        <dbReference type="EC" id="1.11.1.24"/>
    </reaction>
</comment>
<dbReference type="InterPro" id="IPR024706">
    <property type="entry name" value="Peroxiredoxin_AhpC-typ"/>
</dbReference>
<feature type="domain" description="Thioredoxin" evidence="13">
    <location>
        <begin position="4"/>
        <end position="151"/>
    </location>
</feature>
<evidence type="ECO:0000256" key="8">
    <source>
        <dbReference type="ARBA" id="ARBA00023284"/>
    </source>
</evidence>
<evidence type="ECO:0000256" key="10">
    <source>
        <dbReference type="ARBA" id="ARBA00038489"/>
    </source>
</evidence>
<evidence type="ECO:0000256" key="6">
    <source>
        <dbReference type="ARBA" id="ARBA00023002"/>
    </source>
</evidence>
<keyword evidence="15" id="KW-1185">Reference proteome</keyword>
<gene>
    <name evidence="14" type="ORF">K1X13_01180</name>
</gene>
<protein>
    <recommendedName>
        <fullName evidence="3">thioredoxin-dependent peroxiredoxin</fullName>
        <ecNumber evidence="3">1.11.1.24</ecNumber>
    </recommendedName>
    <alternativeName>
        <fullName evidence="11">Bacterioferritin comigratory protein</fullName>
    </alternativeName>
    <alternativeName>
        <fullName evidence="9">Thioredoxin peroxidase</fullName>
    </alternativeName>
</protein>
<keyword evidence="5" id="KW-0049">Antioxidant</keyword>
<dbReference type="SUPFAM" id="SSF52833">
    <property type="entry name" value="Thioredoxin-like"/>
    <property type="match status" value="1"/>
</dbReference>
<dbReference type="PANTHER" id="PTHR42801:SF8">
    <property type="entry name" value="PEROXIREDOXIN RV1608C-RELATED"/>
    <property type="match status" value="1"/>
</dbReference>
<evidence type="ECO:0000313" key="14">
    <source>
        <dbReference type="EMBL" id="MBY9073421.1"/>
    </source>
</evidence>
<dbReference type="EC" id="1.11.1.24" evidence="3"/>
<comment type="function">
    <text evidence="1">Thiol-specific peroxidase that catalyzes the reduction of hydrogen peroxide and organic hydroperoxides to water and alcohols, respectively. Plays a role in cell protection against oxidative stress by detoxifying peroxides and as sensor of hydrogen peroxide-mediated signaling events.</text>
</comment>
<dbReference type="PANTHER" id="PTHR42801">
    <property type="entry name" value="THIOREDOXIN-DEPENDENT PEROXIDE REDUCTASE"/>
    <property type="match status" value="1"/>
</dbReference>
<comment type="subunit">
    <text evidence="2">Monomer.</text>
</comment>
<dbReference type="InterPro" id="IPR050924">
    <property type="entry name" value="Peroxiredoxin_BCP/PrxQ"/>
</dbReference>
<dbReference type="CDD" id="cd03017">
    <property type="entry name" value="PRX_BCP"/>
    <property type="match status" value="1"/>
</dbReference>
<accession>A0ABS7RF88</accession>
<comment type="similarity">
    <text evidence="10">Belongs to the peroxiredoxin family. BCP/PrxQ subfamily.</text>
</comment>
<dbReference type="RefSeq" id="WP_221023223.1">
    <property type="nucleotide sequence ID" value="NZ_JAIEZQ010000001.1"/>
</dbReference>
<dbReference type="InterPro" id="IPR036249">
    <property type="entry name" value="Thioredoxin-like_sf"/>
</dbReference>
<evidence type="ECO:0000256" key="7">
    <source>
        <dbReference type="ARBA" id="ARBA00023157"/>
    </source>
</evidence>
<evidence type="ECO:0000256" key="2">
    <source>
        <dbReference type="ARBA" id="ARBA00011245"/>
    </source>
</evidence>
<keyword evidence="7" id="KW-1015">Disulfide bond</keyword>
<comment type="caution">
    <text evidence="14">The sequence shown here is derived from an EMBL/GenBank/DDBJ whole genome shotgun (WGS) entry which is preliminary data.</text>
</comment>
<evidence type="ECO:0000256" key="5">
    <source>
        <dbReference type="ARBA" id="ARBA00022862"/>
    </source>
</evidence>
<dbReference type="PIRSF" id="PIRSF000239">
    <property type="entry name" value="AHPC"/>
    <property type="match status" value="1"/>
</dbReference>
<dbReference type="PROSITE" id="PS51352">
    <property type="entry name" value="THIOREDOXIN_2"/>
    <property type="match status" value="1"/>
</dbReference>
<evidence type="ECO:0000256" key="1">
    <source>
        <dbReference type="ARBA" id="ARBA00003330"/>
    </source>
</evidence>
<evidence type="ECO:0000313" key="15">
    <source>
        <dbReference type="Proteomes" id="UP000754710"/>
    </source>
</evidence>
<name>A0ABS7RF88_9ACTN</name>
<keyword evidence="6" id="KW-0560">Oxidoreductase</keyword>
<keyword evidence="4" id="KW-0575">Peroxidase</keyword>
<proteinExistence type="inferred from homology"/>
<organism evidence="14 15">
    <name type="scientific">Nocardioides jiangsuensis</name>
    <dbReference type="NCBI Taxonomy" id="2866161"/>
    <lineage>
        <taxon>Bacteria</taxon>
        <taxon>Bacillati</taxon>
        <taxon>Actinomycetota</taxon>
        <taxon>Actinomycetes</taxon>
        <taxon>Propionibacteriales</taxon>
        <taxon>Nocardioidaceae</taxon>
        <taxon>Nocardioides</taxon>
    </lineage>
</organism>
<dbReference type="Pfam" id="PF00578">
    <property type="entry name" value="AhpC-TSA"/>
    <property type="match status" value="1"/>
</dbReference>
<keyword evidence="8" id="KW-0676">Redox-active center</keyword>
<evidence type="ECO:0000256" key="4">
    <source>
        <dbReference type="ARBA" id="ARBA00022559"/>
    </source>
</evidence>
<sequence length="151" mass="16375">MKTLTEGSPAPDFELPDQDGKPVRLSDLLLAGPVVLFFYPAALTSGCTKESCHFRDLAAEFAAAGAQRVGISADSVERQGEFDRAHDLGYPLLSDPDGAVATSYGVRRKYLTPVKRATFVIGTDRVVHRVVASEWRMDVHADEALAALRTL</sequence>
<dbReference type="InterPro" id="IPR000866">
    <property type="entry name" value="AhpC/TSA"/>
</dbReference>
<reference evidence="14 15" key="1">
    <citation type="submission" date="2021-08" db="EMBL/GenBank/DDBJ databases">
        <title>Nocardioides bacterium WL0053 sp. nov., isolated from the sediment.</title>
        <authorList>
            <person name="Wang L."/>
            <person name="Zhang D."/>
            <person name="Zhang A."/>
        </authorList>
    </citation>
    <scope>NUCLEOTIDE SEQUENCE [LARGE SCALE GENOMIC DNA]</scope>
    <source>
        <strain evidence="14 15">WL0053</strain>
    </source>
</reference>
<dbReference type="Proteomes" id="UP000754710">
    <property type="component" value="Unassembled WGS sequence"/>
</dbReference>
<evidence type="ECO:0000259" key="13">
    <source>
        <dbReference type="PROSITE" id="PS51352"/>
    </source>
</evidence>
<evidence type="ECO:0000256" key="11">
    <source>
        <dbReference type="ARBA" id="ARBA00041373"/>
    </source>
</evidence>
<evidence type="ECO:0000256" key="12">
    <source>
        <dbReference type="ARBA" id="ARBA00049091"/>
    </source>
</evidence>
<dbReference type="EMBL" id="JAIEZQ010000001">
    <property type="protein sequence ID" value="MBY9073421.1"/>
    <property type="molecule type" value="Genomic_DNA"/>
</dbReference>
<evidence type="ECO:0000256" key="3">
    <source>
        <dbReference type="ARBA" id="ARBA00013017"/>
    </source>
</evidence>
<dbReference type="Gene3D" id="3.40.30.10">
    <property type="entry name" value="Glutaredoxin"/>
    <property type="match status" value="1"/>
</dbReference>